<evidence type="ECO:0000313" key="1">
    <source>
        <dbReference type="EMBL" id="OAA65296.1"/>
    </source>
</evidence>
<dbReference type="EMBL" id="AZHD01000003">
    <property type="protein sequence ID" value="OAA65296.1"/>
    <property type="molecule type" value="Genomic_DNA"/>
</dbReference>
<dbReference type="GO" id="GO:0016301">
    <property type="term" value="F:kinase activity"/>
    <property type="evidence" value="ECO:0007669"/>
    <property type="project" value="UniProtKB-KW"/>
</dbReference>
<reference evidence="1 2" key="1">
    <citation type="journal article" date="2016" name="Genome Biol. Evol.">
        <title>Divergent and convergent evolution of fungal pathogenicity.</title>
        <authorList>
            <person name="Shang Y."/>
            <person name="Xiao G."/>
            <person name="Zheng P."/>
            <person name="Cen K."/>
            <person name="Zhan S."/>
            <person name="Wang C."/>
        </authorList>
    </citation>
    <scope>NUCLEOTIDE SEQUENCE [LARGE SCALE GENOMIC DNA]</scope>
    <source>
        <strain evidence="1 2">RCEF 264</strain>
    </source>
</reference>
<dbReference type="Gene3D" id="3.90.1200.10">
    <property type="match status" value="1"/>
</dbReference>
<organism evidence="1 2">
    <name type="scientific">Niveomyces insectorum RCEF 264</name>
    <dbReference type="NCBI Taxonomy" id="1081102"/>
    <lineage>
        <taxon>Eukaryota</taxon>
        <taxon>Fungi</taxon>
        <taxon>Dikarya</taxon>
        <taxon>Ascomycota</taxon>
        <taxon>Pezizomycotina</taxon>
        <taxon>Sordariomycetes</taxon>
        <taxon>Hypocreomycetidae</taxon>
        <taxon>Hypocreales</taxon>
        <taxon>Cordycipitaceae</taxon>
        <taxon>Niveomyces</taxon>
    </lineage>
</organism>
<dbReference type="SUPFAM" id="SSF56112">
    <property type="entry name" value="Protein kinase-like (PK-like)"/>
    <property type="match status" value="1"/>
</dbReference>
<name>A0A167XRG4_9HYPO</name>
<evidence type="ECO:0000313" key="2">
    <source>
        <dbReference type="Proteomes" id="UP000076874"/>
    </source>
</evidence>
<gene>
    <name evidence="1" type="ORF">SPI_02083</name>
</gene>
<sequence length="468" mass="52757">MDCDVQLEQLAKLKGNQWLDRVVAAWPQIPAWITEHHPKQLPCSVQSRLLHGSYNIGLTAAFAGGETWFVRLPLAGQTSEEHLDLKIANEVAALRLIRAKTDIPVPDVKAWGLAHENRLGLGPFIMEQFIHGERLKPILSGSDDPDAALLSADLDKTRIDVVYRQIARFMLQLFTLDFDHIGNLSDVVPRAQPPLTIAANELARLAKVNAAGRKKKEMATSTEYFDYLAAQHWQQFVTQRNSVYEEKTGRQNYVFRQVLMSLAARHVWPDYDRGPFKLICDDFGPANMLVDNKQDLNIVGVVDLEWSYSGPAQLLATAPWWLLQIRPNALEPTDEMATMFRAYLDRFVHILDAEEARLPPDQRRGLAALVRCSTENGTMWYHMVLRGFFIDATDLPSWQLRISTPDWAALAADVPPDEAVVQQFVAAKLRGLRAYFDGTGKTKAMVEALAAGQVQRQAVIEHIEALYR</sequence>
<dbReference type="Proteomes" id="UP000076874">
    <property type="component" value="Unassembled WGS sequence"/>
</dbReference>
<dbReference type="PANTHER" id="PTHR21310:SF37">
    <property type="entry name" value="AMINOGLYCOSIDE PHOSPHOTRANSFERASE DOMAIN-CONTAINING PROTEIN"/>
    <property type="match status" value="1"/>
</dbReference>
<dbReference type="PANTHER" id="PTHR21310">
    <property type="entry name" value="AMINOGLYCOSIDE PHOSPHOTRANSFERASE-RELATED-RELATED"/>
    <property type="match status" value="1"/>
</dbReference>
<comment type="caution">
    <text evidence="1">The sequence shown here is derived from an EMBL/GenBank/DDBJ whole genome shotgun (WGS) entry which is preliminary data.</text>
</comment>
<keyword evidence="2" id="KW-1185">Reference proteome</keyword>
<proteinExistence type="predicted"/>
<protein>
    <submittedName>
        <fullName evidence="1">Protein kinase-like domain protein</fullName>
    </submittedName>
</protein>
<dbReference type="InterPro" id="IPR011009">
    <property type="entry name" value="Kinase-like_dom_sf"/>
</dbReference>
<dbReference type="InterPro" id="IPR051678">
    <property type="entry name" value="AGP_Transferase"/>
</dbReference>
<keyword evidence="1" id="KW-0418">Kinase</keyword>
<dbReference type="OrthoDB" id="5412996at2759"/>
<keyword evidence="1" id="KW-0808">Transferase</keyword>
<dbReference type="AlphaFoldDB" id="A0A167XRG4"/>
<accession>A0A167XRG4</accession>